<protein>
    <submittedName>
        <fullName evidence="1">Uncharacterized protein</fullName>
    </submittedName>
</protein>
<dbReference type="AlphaFoldDB" id="A0A8J5U9K8"/>
<comment type="caution">
    <text evidence="1">The sequence shown here is derived from an EMBL/GenBank/DDBJ whole genome shotgun (WGS) entry which is preliminary data.</text>
</comment>
<reference evidence="1" key="1">
    <citation type="submission" date="2021-04" db="EMBL/GenBank/DDBJ databases">
        <title>First draft genome resource for Brassicaceae pathogens Fusarium oxysporum f. sp. raphani and Fusarium oxysporum f. sp. rapae.</title>
        <authorList>
            <person name="Asai S."/>
        </authorList>
    </citation>
    <scope>NUCLEOTIDE SEQUENCE</scope>
    <source>
        <strain evidence="1">Tf1208</strain>
    </source>
</reference>
<evidence type="ECO:0000313" key="1">
    <source>
        <dbReference type="EMBL" id="KAG7416316.1"/>
    </source>
</evidence>
<dbReference type="Proteomes" id="UP000694050">
    <property type="component" value="Unassembled WGS sequence"/>
</dbReference>
<accession>A0A8J5U9K8</accession>
<name>A0A8J5U9K8_FUSOX</name>
<gene>
    <name evidence="1" type="ORF">Forpe1208_v006533</name>
</gene>
<dbReference type="EMBL" id="JAELUQ010000004">
    <property type="protein sequence ID" value="KAG7416316.1"/>
    <property type="molecule type" value="Genomic_DNA"/>
</dbReference>
<sequence length="104" mass="11774">MFAVNSYFMNPMSISPNTVTQDCARHGKLVLADPDVILSGKRGDQTFRADEMCPHEDLSGRETDVHIIDGKLRCDVTAQLQYLVSPCQLMHVSLVIWMLWSVFM</sequence>
<evidence type="ECO:0000313" key="2">
    <source>
        <dbReference type="Proteomes" id="UP000694050"/>
    </source>
</evidence>
<proteinExistence type="predicted"/>
<organism evidence="1 2">
    <name type="scientific">Fusarium oxysporum f. sp. rapae</name>
    <dbReference type="NCBI Taxonomy" id="485398"/>
    <lineage>
        <taxon>Eukaryota</taxon>
        <taxon>Fungi</taxon>
        <taxon>Dikarya</taxon>
        <taxon>Ascomycota</taxon>
        <taxon>Pezizomycotina</taxon>
        <taxon>Sordariomycetes</taxon>
        <taxon>Hypocreomycetidae</taxon>
        <taxon>Hypocreales</taxon>
        <taxon>Nectriaceae</taxon>
        <taxon>Fusarium</taxon>
        <taxon>Fusarium oxysporum species complex</taxon>
    </lineage>
</organism>